<evidence type="ECO:0000256" key="4">
    <source>
        <dbReference type="ARBA" id="ARBA00022763"/>
    </source>
</evidence>
<proteinExistence type="inferred from homology"/>
<sequence length="1167" mass="131479">MDCSPSSNAVPPRRNDRRKLVQSTLFPLMPLEPVMKNHKEEECDEDDSEADNNKKKRKRPKAKVTHPKKSFSKVECDEDYSEADNNKKKRKRPKAKATPPKKSYTKRSATPKKKATANGTKGLTSPQVLANSDQVKAPVYDLFLEAKKSAEVCYFWLGVWDFLLLCSDVIKGDDASSVDWINWTFMENPSFMNYIPESLNSSVFEGYVESLNFDKLHSPLNPSGISISQDALSSHRLSIIPNNLEEVSPSNSASLAEHTACYLTFTYSLCIAVNLEVDESIPTTVLAGIVSKSKDTERLSRFLQERPRKAVEVCGNDEPVNFLRDWLCRWHERRYKSRKDNNCLDKSDMQDVNDDDDYKCSYSDYDSEDIDEKDSLQKVLLITGPIGSGKSSAVYACAKEQGFSILELNSSHSRNGTAIRNLEESLTSIGFHRQSQNKASSQKNSKNLPPSPTLFNGGSSLKLLGENDESEKYKFHPLVLVEDVDILYAEDRGCIAAIQQIAETSKGPIILTSNSDNPGLPHKFDRFHVPFVLPSPKELLSHLYTVCLTEGVNIHPLLVEKFIHSCGGDIRKSIMHLQFWFQSKTFQKDEKSQTGYGSLPFDLELGHQILPKIMPWDFPSVISELIENELTKPINIMEENSRGLVTEELHVSDRQKDLNVKCMETDYIEAKKVEMIKRNGSLTDYSELEFQYDAVSEFSNSAGSPLASSSRHNGRRKLVVMSSDSEDEDSNNGYPECSHDEADTRQLMKENNGCPSEFQLKGNYPDTSIHRLVCSDLEHSDEKYFKYSETADGIYLNETCKSLDVSCVPESTFVPETEIENGTEAISGAVSSDPAGPLVSPREVSVNNELKPFTFNVRRRLTKLSRNPDLYVDTEIPDYSLKGVQHDVQDEHMEQIVKVMDECSRMDFKLKPTFLQSNPLDETEKIQKVWRDLRDGRIDLRQRSTADQLGTFQVVKLASGLCNLISDADLFPKRDGMEPSRFLSDEVASNGYWEQMMMSTVAEHGFCFYAKLISDEGSKLGCAKCVDITSEMLTSSTDIMALGKLSRQDLTKMKDFHTGNEAEWNTPINNMQKSENKKSLVEVIQSIAPARTSLTLKGDGFNEYLSSLRQISRSEAFRISQEVEKKRGGRVRGVHHYLSICTTLSSEDISLMSGGDPYRKISSQHTT</sequence>
<dbReference type="PANTHER" id="PTHR12172:SF1">
    <property type="entry name" value="P-LOOP CONTAINING NUCLEOSIDE TRIPHOSPHATE HYDROLASES SUPERFAMILY PROTEIN"/>
    <property type="match status" value="1"/>
</dbReference>
<comment type="subcellular location">
    <subcellularLocation>
        <location evidence="1">Nucleus</location>
    </subcellularLocation>
</comment>
<dbReference type="GO" id="GO:0005524">
    <property type="term" value="F:ATP binding"/>
    <property type="evidence" value="ECO:0007669"/>
    <property type="project" value="UniProtKB-KW"/>
</dbReference>
<evidence type="ECO:0000256" key="8">
    <source>
        <dbReference type="SAM" id="MobiDB-lite"/>
    </source>
</evidence>
<gene>
    <name evidence="9" type="ORF">AYBTSS11_LOCUS26288</name>
</gene>
<accession>A0AA86SWQ6</accession>
<dbReference type="Gramene" id="rna-AYBTSS11_LOCUS26288">
    <property type="protein sequence ID" value="CAJ1974216.1"/>
    <property type="gene ID" value="gene-AYBTSS11_LOCUS26288"/>
</dbReference>
<evidence type="ECO:0000313" key="10">
    <source>
        <dbReference type="Proteomes" id="UP001189624"/>
    </source>
</evidence>
<dbReference type="Gene3D" id="3.40.50.300">
    <property type="entry name" value="P-loop containing nucleotide triphosphate hydrolases"/>
    <property type="match status" value="1"/>
</dbReference>
<keyword evidence="6" id="KW-0539">Nucleus</keyword>
<dbReference type="GO" id="GO:0033314">
    <property type="term" value="P:mitotic DNA replication checkpoint signaling"/>
    <property type="evidence" value="ECO:0007669"/>
    <property type="project" value="TreeGrafter"/>
</dbReference>
<dbReference type="GO" id="GO:0005634">
    <property type="term" value="C:nucleus"/>
    <property type="evidence" value="ECO:0007669"/>
    <property type="project" value="UniProtKB-SubCell"/>
</dbReference>
<dbReference type="GO" id="GO:0006281">
    <property type="term" value="P:DNA repair"/>
    <property type="evidence" value="ECO:0007669"/>
    <property type="project" value="InterPro"/>
</dbReference>
<evidence type="ECO:0008006" key="11">
    <source>
        <dbReference type="Google" id="ProtNLM"/>
    </source>
</evidence>
<feature type="region of interest" description="Disordered" evidence="8">
    <location>
        <begin position="1"/>
        <end position="126"/>
    </location>
</feature>
<evidence type="ECO:0000313" key="9">
    <source>
        <dbReference type="EMBL" id="CAJ1974216.1"/>
    </source>
</evidence>
<evidence type="ECO:0000256" key="5">
    <source>
        <dbReference type="ARBA" id="ARBA00022840"/>
    </source>
</evidence>
<comment type="similarity">
    <text evidence="2">Belongs to the rad17/RAD24 family.</text>
</comment>
<protein>
    <recommendedName>
        <fullName evidence="11">AAA+ ATPase domain-containing protein</fullName>
    </recommendedName>
</protein>
<dbReference type="InterPro" id="IPR004582">
    <property type="entry name" value="Checkpoint_prot_Rad17_Rad24"/>
</dbReference>
<dbReference type="SUPFAM" id="SSF52540">
    <property type="entry name" value="P-loop containing nucleoside triphosphate hydrolases"/>
    <property type="match status" value="1"/>
</dbReference>
<evidence type="ECO:0000256" key="6">
    <source>
        <dbReference type="ARBA" id="ARBA00023242"/>
    </source>
</evidence>
<feature type="compositionally biased region" description="Polar residues" evidence="8">
    <location>
        <begin position="117"/>
        <end position="126"/>
    </location>
</feature>
<evidence type="ECO:0000256" key="2">
    <source>
        <dbReference type="ARBA" id="ARBA00006168"/>
    </source>
</evidence>
<feature type="compositionally biased region" description="Basic residues" evidence="8">
    <location>
        <begin position="103"/>
        <end position="115"/>
    </location>
</feature>
<keyword evidence="4" id="KW-0227">DNA damage</keyword>
<dbReference type="GO" id="GO:0003689">
    <property type="term" value="F:DNA clamp loader activity"/>
    <property type="evidence" value="ECO:0007669"/>
    <property type="project" value="TreeGrafter"/>
</dbReference>
<evidence type="ECO:0000256" key="7">
    <source>
        <dbReference type="ARBA" id="ARBA00023306"/>
    </source>
</evidence>
<feature type="region of interest" description="Disordered" evidence="8">
    <location>
        <begin position="432"/>
        <end position="453"/>
    </location>
</feature>
<keyword evidence="7" id="KW-0131">Cell cycle</keyword>
<feature type="compositionally biased region" description="Low complexity" evidence="8">
    <location>
        <begin position="434"/>
        <end position="447"/>
    </location>
</feature>
<dbReference type="InterPro" id="IPR027417">
    <property type="entry name" value="P-loop_NTPase"/>
</dbReference>
<dbReference type="Proteomes" id="UP001189624">
    <property type="component" value="Chromosome 9"/>
</dbReference>
<dbReference type="PANTHER" id="PTHR12172">
    <property type="entry name" value="CELL CYCLE CHECKPOINT PROTEIN RAD17"/>
    <property type="match status" value="1"/>
</dbReference>
<evidence type="ECO:0000256" key="3">
    <source>
        <dbReference type="ARBA" id="ARBA00022741"/>
    </source>
</evidence>
<name>A0AA86SWQ6_9FABA</name>
<keyword evidence="5" id="KW-0067">ATP-binding</keyword>
<dbReference type="EMBL" id="OY731406">
    <property type="protein sequence ID" value="CAJ1974216.1"/>
    <property type="molecule type" value="Genomic_DNA"/>
</dbReference>
<dbReference type="GO" id="GO:0003682">
    <property type="term" value="F:chromatin binding"/>
    <property type="evidence" value="ECO:0007669"/>
    <property type="project" value="TreeGrafter"/>
</dbReference>
<keyword evidence="3" id="KW-0547">Nucleotide-binding</keyword>
<dbReference type="GO" id="GO:0000077">
    <property type="term" value="P:DNA damage checkpoint signaling"/>
    <property type="evidence" value="ECO:0007669"/>
    <property type="project" value="TreeGrafter"/>
</dbReference>
<organism evidence="9 10">
    <name type="scientific">Sphenostylis stenocarpa</name>
    <dbReference type="NCBI Taxonomy" id="92480"/>
    <lineage>
        <taxon>Eukaryota</taxon>
        <taxon>Viridiplantae</taxon>
        <taxon>Streptophyta</taxon>
        <taxon>Embryophyta</taxon>
        <taxon>Tracheophyta</taxon>
        <taxon>Spermatophyta</taxon>
        <taxon>Magnoliopsida</taxon>
        <taxon>eudicotyledons</taxon>
        <taxon>Gunneridae</taxon>
        <taxon>Pentapetalae</taxon>
        <taxon>rosids</taxon>
        <taxon>fabids</taxon>
        <taxon>Fabales</taxon>
        <taxon>Fabaceae</taxon>
        <taxon>Papilionoideae</taxon>
        <taxon>50 kb inversion clade</taxon>
        <taxon>NPAAA clade</taxon>
        <taxon>indigoferoid/millettioid clade</taxon>
        <taxon>Phaseoleae</taxon>
        <taxon>Sphenostylis</taxon>
    </lineage>
</organism>
<dbReference type="AlphaFoldDB" id="A0AA86SWQ6"/>
<keyword evidence="10" id="KW-1185">Reference proteome</keyword>
<feature type="compositionally biased region" description="Basic residues" evidence="8">
    <location>
        <begin position="54"/>
        <end position="71"/>
    </location>
</feature>
<evidence type="ECO:0000256" key="1">
    <source>
        <dbReference type="ARBA" id="ARBA00004123"/>
    </source>
</evidence>
<dbReference type="FunFam" id="1.10.8.60:FF:000116">
    <property type="entry name" value="p-loop containing nucleoside triphosphate hydrolase superfamily protein"/>
    <property type="match status" value="1"/>
</dbReference>
<reference evidence="9" key="1">
    <citation type="submission" date="2023-10" db="EMBL/GenBank/DDBJ databases">
        <authorList>
            <person name="Domelevo Entfellner J.-B."/>
        </authorList>
    </citation>
    <scope>NUCLEOTIDE SEQUENCE</scope>
</reference>
<dbReference type="Gene3D" id="1.10.8.60">
    <property type="match status" value="1"/>
</dbReference>